<dbReference type="PANTHER" id="PTHR21310">
    <property type="entry name" value="AMINOGLYCOSIDE PHOSPHOTRANSFERASE-RELATED-RELATED"/>
    <property type="match status" value="1"/>
</dbReference>
<organism evidence="2">
    <name type="scientific">freshwater metagenome</name>
    <dbReference type="NCBI Taxonomy" id="449393"/>
    <lineage>
        <taxon>unclassified sequences</taxon>
        <taxon>metagenomes</taxon>
        <taxon>ecological metagenomes</taxon>
    </lineage>
</organism>
<evidence type="ECO:0000259" key="1">
    <source>
        <dbReference type="Pfam" id="PF01636"/>
    </source>
</evidence>
<accession>A0A6J6IT80</accession>
<dbReference type="InterPro" id="IPR051678">
    <property type="entry name" value="AGP_Transferase"/>
</dbReference>
<dbReference type="PANTHER" id="PTHR21310:SF57">
    <property type="entry name" value="BLR2944 PROTEIN"/>
    <property type="match status" value="1"/>
</dbReference>
<evidence type="ECO:0000313" key="2">
    <source>
        <dbReference type="EMBL" id="CAB4627800.1"/>
    </source>
</evidence>
<dbReference type="Pfam" id="PF01636">
    <property type="entry name" value="APH"/>
    <property type="match status" value="1"/>
</dbReference>
<dbReference type="CDD" id="cd05154">
    <property type="entry name" value="ACAD10_11_N-like"/>
    <property type="match status" value="1"/>
</dbReference>
<name>A0A6J6IT80_9ZZZZ</name>
<proteinExistence type="predicted"/>
<dbReference type="AlphaFoldDB" id="A0A6J6IT80"/>
<gene>
    <name evidence="2" type="ORF">UFOPK2086_00136</name>
</gene>
<dbReference type="Gene3D" id="3.30.200.20">
    <property type="entry name" value="Phosphorylase Kinase, domain 1"/>
    <property type="match status" value="1"/>
</dbReference>
<dbReference type="Gene3D" id="3.90.1200.10">
    <property type="match status" value="1"/>
</dbReference>
<dbReference type="SUPFAM" id="SSF56112">
    <property type="entry name" value="Protein kinase-like (PK-like)"/>
    <property type="match status" value="1"/>
</dbReference>
<dbReference type="InterPro" id="IPR041726">
    <property type="entry name" value="ACAD10_11_N"/>
</dbReference>
<feature type="domain" description="Aminoglycoside phosphotransferase" evidence="1">
    <location>
        <begin position="30"/>
        <end position="254"/>
    </location>
</feature>
<dbReference type="EMBL" id="CAEZVQ010000006">
    <property type="protein sequence ID" value="CAB4627800.1"/>
    <property type="molecule type" value="Genomic_DNA"/>
</dbReference>
<protein>
    <submittedName>
        <fullName evidence="2">Unannotated protein</fullName>
    </submittedName>
</protein>
<sequence>MAKLGMASGGMSELEHGIARVMNASEVTNLRRLSGGASRETWMLSADGSDYVMQRVRAGRPDGLGLEPLVLSAAHQAGVPVAELVVDGSNSTDLERPFMIVRAVEGETIARKIQRDEEFTEARGVLASQLGAAAARTHQISADEVSGLNQSDQLTMYRNVMDELGEPHPVFEIAFRWLEAHRPAHARHTLVHGDFRLGNVLVGPQGLTAVLDWELAHVGDPMEDLGWLCVRAWRFGGAQPVAGIGSYEQLFDAYEAVSGVRPDSDAVRWWEVLGTLKWGIICINQATTHLRGISRSHELAAIGRRVCENEYDLIEYLTEMVK</sequence>
<dbReference type="InterPro" id="IPR011009">
    <property type="entry name" value="Kinase-like_dom_sf"/>
</dbReference>
<reference evidence="2" key="1">
    <citation type="submission" date="2020-05" db="EMBL/GenBank/DDBJ databases">
        <authorList>
            <person name="Chiriac C."/>
            <person name="Salcher M."/>
            <person name="Ghai R."/>
            <person name="Kavagutti S V."/>
        </authorList>
    </citation>
    <scope>NUCLEOTIDE SEQUENCE</scope>
</reference>
<dbReference type="InterPro" id="IPR002575">
    <property type="entry name" value="Aminoglycoside_PTrfase"/>
</dbReference>